<comment type="caution">
    <text evidence="3">The sequence shown here is derived from an EMBL/GenBank/DDBJ whole genome shotgun (WGS) entry which is preliminary data.</text>
</comment>
<keyword evidence="1" id="KW-0175">Coiled coil</keyword>
<dbReference type="InterPro" id="IPR036680">
    <property type="entry name" value="SPOR-like_sf"/>
</dbReference>
<name>R7ZXE0_9BACT</name>
<evidence type="ECO:0000313" key="4">
    <source>
        <dbReference type="Proteomes" id="UP000013909"/>
    </source>
</evidence>
<keyword evidence="2" id="KW-0732">Signal</keyword>
<proteinExistence type="predicted"/>
<dbReference type="RefSeq" id="WP_010852876.1">
    <property type="nucleotide sequence ID" value="NZ_AQHR01000022.1"/>
</dbReference>
<gene>
    <name evidence="3" type="ORF">ADIS_0728</name>
</gene>
<sequence>MRFLKPLLLLSLAAMFFLAPDQANAQLSKQERKTWKKTKRKTSPEEFKRLVDERAVFAAKVDSLTQETARLSQALGGKEAEVNRLQSDQKLLEQQINELKRQLASEVEKKENESPWDKGVAFRVQLGAFKGHDISDLVIDSPDLELVNEDGFTKYVLGQFRSYQEADKLKRYLRKIGFPETWIVPYKDGRRVPLEEVLEVALKGD</sequence>
<evidence type="ECO:0000256" key="1">
    <source>
        <dbReference type="SAM" id="Coils"/>
    </source>
</evidence>
<evidence type="ECO:0000313" key="3">
    <source>
        <dbReference type="EMBL" id="EON78831.1"/>
    </source>
</evidence>
<organism evidence="3 4">
    <name type="scientific">Lunatimonas lonarensis</name>
    <dbReference type="NCBI Taxonomy" id="1232681"/>
    <lineage>
        <taxon>Bacteria</taxon>
        <taxon>Pseudomonadati</taxon>
        <taxon>Bacteroidota</taxon>
        <taxon>Cytophagia</taxon>
        <taxon>Cytophagales</taxon>
        <taxon>Cyclobacteriaceae</taxon>
    </lineage>
</organism>
<reference evidence="3 4" key="1">
    <citation type="submission" date="2013-02" db="EMBL/GenBank/DDBJ databases">
        <title>A novel strain isolated from Lonar lake, Maharashtra, India.</title>
        <authorList>
            <person name="Singh A."/>
        </authorList>
    </citation>
    <scope>NUCLEOTIDE SEQUENCE [LARGE SCALE GENOMIC DNA]</scope>
    <source>
        <strain evidence="3 4">AK24</strain>
    </source>
</reference>
<accession>R7ZXE0</accession>
<dbReference type="Proteomes" id="UP000013909">
    <property type="component" value="Unassembled WGS sequence"/>
</dbReference>
<dbReference type="SUPFAM" id="SSF110997">
    <property type="entry name" value="Sporulation related repeat"/>
    <property type="match status" value="1"/>
</dbReference>
<feature type="coiled-coil region" evidence="1">
    <location>
        <begin position="75"/>
        <end position="113"/>
    </location>
</feature>
<dbReference type="EMBL" id="AQHR01000022">
    <property type="protein sequence ID" value="EON78831.1"/>
    <property type="molecule type" value="Genomic_DNA"/>
</dbReference>
<protein>
    <recommendedName>
        <fullName evidence="5">SPOR domain-containing protein</fullName>
    </recommendedName>
</protein>
<evidence type="ECO:0000256" key="2">
    <source>
        <dbReference type="SAM" id="SignalP"/>
    </source>
</evidence>
<dbReference type="OrthoDB" id="1119072at2"/>
<evidence type="ECO:0008006" key="5">
    <source>
        <dbReference type="Google" id="ProtNLM"/>
    </source>
</evidence>
<dbReference type="GO" id="GO:0042834">
    <property type="term" value="F:peptidoglycan binding"/>
    <property type="evidence" value="ECO:0007669"/>
    <property type="project" value="InterPro"/>
</dbReference>
<keyword evidence="4" id="KW-1185">Reference proteome</keyword>
<feature type="chain" id="PRO_5004451861" description="SPOR domain-containing protein" evidence="2">
    <location>
        <begin position="26"/>
        <end position="205"/>
    </location>
</feature>
<feature type="signal peptide" evidence="2">
    <location>
        <begin position="1"/>
        <end position="25"/>
    </location>
</feature>
<dbReference type="STRING" id="1232681.ADIS_0728"/>
<dbReference type="AlphaFoldDB" id="R7ZXE0"/>